<proteinExistence type="inferred from homology"/>
<dbReference type="Ensembl" id="ENSCHIT00010054290.1">
    <property type="protein sequence ID" value="ENSCHIP00010038828.1"/>
    <property type="gene ID" value="ENSCHIG00010028685.1"/>
</dbReference>
<sequence>MRDHAHPRQRPEEQLPSSVYCTVTPARVPAMPKNAQVIVRYGPYSSIGLSVEHRTYRLEGLLGSTHPGLWTGERRMGILRMKRQCRLRAVLAEDGHQVLLEKIEDWNVVELMVNGEVVFRCNIKDLEFGGSGKLDPLCREARTAVLNAY</sequence>
<dbReference type="InterPro" id="IPR027885">
    <property type="entry name" value="UPF0728"/>
</dbReference>
<evidence type="ECO:0000256" key="1">
    <source>
        <dbReference type="ARBA" id="ARBA00009973"/>
    </source>
</evidence>
<evidence type="ECO:0000313" key="2">
    <source>
        <dbReference type="Ensembl" id="ENSCHIP00010038828.1"/>
    </source>
</evidence>
<dbReference type="Pfam" id="PF15092">
    <property type="entry name" value="UPF0728"/>
    <property type="match status" value="2"/>
</dbReference>
<organism evidence="2">
    <name type="scientific">Capra hircus</name>
    <name type="common">Goat</name>
    <dbReference type="NCBI Taxonomy" id="9925"/>
    <lineage>
        <taxon>Eukaryota</taxon>
        <taxon>Metazoa</taxon>
        <taxon>Chordata</taxon>
        <taxon>Craniata</taxon>
        <taxon>Vertebrata</taxon>
        <taxon>Euteleostomi</taxon>
        <taxon>Mammalia</taxon>
        <taxon>Eutheria</taxon>
        <taxon>Laurasiatheria</taxon>
        <taxon>Artiodactyla</taxon>
        <taxon>Ruminantia</taxon>
        <taxon>Pecora</taxon>
        <taxon>Bovidae</taxon>
        <taxon>Caprinae</taxon>
        <taxon>Capra</taxon>
    </lineage>
</organism>
<comment type="similarity">
    <text evidence="1">Belongs to the UPF0728 family.</text>
</comment>
<reference evidence="2" key="1">
    <citation type="submission" date="2019-03" db="EMBL/GenBank/DDBJ databases">
        <title>Genome sequencing and reference-guided assembly of Black Bengal Goat (Capra hircus).</title>
        <authorList>
            <person name="Siddiki A.Z."/>
            <person name="Baten A."/>
            <person name="Billah M."/>
            <person name="Alam M.A.U."/>
            <person name="Shawrob K.S.M."/>
            <person name="Saha S."/>
            <person name="Chowdhury M."/>
            <person name="Rahman A.H."/>
            <person name="Stear M."/>
            <person name="Miah G."/>
            <person name="Das G.B."/>
            <person name="Hossain M.M."/>
            <person name="Kumkum M."/>
            <person name="Islam M.S."/>
            <person name="Mollah A.M."/>
            <person name="Ahsan A."/>
            <person name="Tusar F."/>
            <person name="Khan M.K.I."/>
        </authorList>
    </citation>
    <scope>NUCLEOTIDE SEQUENCE [LARGE SCALE GENOMIC DNA]</scope>
</reference>
<reference evidence="2" key="2">
    <citation type="submission" date="2025-08" db="UniProtKB">
        <authorList>
            <consortium name="Ensembl"/>
        </authorList>
    </citation>
    <scope>IDENTIFICATION</scope>
</reference>
<dbReference type="PANTHER" id="PTHR28448:SF1">
    <property type="entry name" value="UPF0728 PROTEIN C10ORF53"/>
    <property type="match status" value="1"/>
</dbReference>
<accession>A0A8C2S798</accession>
<dbReference type="PANTHER" id="PTHR28448">
    <property type="entry name" value="UPF0728 PROTEIN C10ORF53"/>
    <property type="match status" value="1"/>
</dbReference>
<protein>
    <submittedName>
        <fullName evidence="2">Uncharacterized protein</fullName>
    </submittedName>
</protein>
<dbReference type="AlphaFoldDB" id="A0A8C2S798"/>
<name>A0A8C2S798_CAPHI</name>